<evidence type="ECO:0000256" key="4">
    <source>
        <dbReference type="ARBA" id="ARBA00022917"/>
    </source>
</evidence>
<sequence>MAIRPITVHGEPVLHRRAADVEVIDDEIRTLVQDMYETQVAARGVGLAAPQVGVGLRIFTWTFGDTGPVPNTGHVINPVLTLLGKVSQEEPDEETETEGCLSAPGYGFPLKRSDHVRLQGFDVDGNPIDFEATGWFARIMQHEYDHLDGYLYVNRLNGKWTRRWKKALRREGWTVPGTTWMPGEDEDPFGHDEVDPAEIAGSGEDTATEAPAPETGRR</sequence>
<comment type="catalytic activity">
    <reaction evidence="6">
        <text>N-terminal N-formyl-L-methionyl-[peptide] + H2O = N-terminal L-methionyl-[peptide] + formate</text>
        <dbReference type="Rhea" id="RHEA:24420"/>
        <dbReference type="Rhea" id="RHEA-COMP:10639"/>
        <dbReference type="Rhea" id="RHEA-COMP:10640"/>
        <dbReference type="ChEBI" id="CHEBI:15377"/>
        <dbReference type="ChEBI" id="CHEBI:15740"/>
        <dbReference type="ChEBI" id="CHEBI:49298"/>
        <dbReference type="ChEBI" id="CHEBI:64731"/>
        <dbReference type="EC" id="3.5.1.88"/>
    </reaction>
</comment>
<dbReference type="GO" id="GO:0046872">
    <property type="term" value="F:metal ion binding"/>
    <property type="evidence" value="ECO:0007669"/>
    <property type="project" value="UniProtKB-KW"/>
</dbReference>
<dbReference type="OrthoDB" id="9804313at2"/>
<keyword evidence="9" id="KW-1185">Reference proteome</keyword>
<comment type="function">
    <text evidence="6">Removes the formyl group from the N-terminal Met of newly synthesized proteins. Requires at least a dipeptide for an efficient rate of reaction. N-terminal L-methionine is a prerequisite for activity but the enzyme has broad specificity at other positions.</text>
</comment>
<keyword evidence="2 6" id="KW-0479">Metal-binding</keyword>
<dbReference type="GO" id="GO:0006412">
    <property type="term" value="P:translation"/>
    <property type="evidence" value="ECO:0007669"/>
    <property type="project" value="UniProtKB-UniRule"/>
</dbReference>
<organism evidence="8 9">
    <name type="scientific">Micrococcus terreus</name>
    <dbReference type="NCBI Taxonomy" id="574650"/>
    <lineage>
        <taxon>Bacteria</taxon>
        <taxon>Bacillati</taxon>
        <taxon>Actinomycetota</taxon>
        <taxon>Actinomycetes</taxon>
        <taxon>Micrococcales</taxon>
        <taxon>Micrococcaceae</taxon>
        <taxon>Micrococcus</taxon>
    </lineage>
</organism>
<evidence type="ECO:0000256" key="6">
    <source>
        <dbReference type="HAMAP-Rule" id="MF_00163"/>
    </source>
</evidence>
<dbReference type="PANTHER" id="PTHR10458:SF2">
    <property type="entry name" value="PEPTIDE DEFORMYLASE, MITOCHONDRIAL"/>
    <property type="match status" value="1"/>
</dbReference>
<evidence type="ECO:0000313" key="8">
    <source>
        <dbReference type="EMBL" id="SFV20950.1"/>
    </source>
</evidence>
<feature type="binding site" evidence="6">
    <location>
        <position position="100"/>
    </location>
    <ligand>
        <name>Fe cation</name>
        <dbReference type="ChEBI" id="CHEBI:24875"/>
    </ligand>
</feature>
<evidence type="ECO:0000256" key="7">
    <source>
        <dbReference type="SAM" id="MobiDB-lite"/>
    </source>
</evidence>
<feature type="region of interest" description="Disordered" evidence="7">
    <location>
        <begin position="175"/>
        <end position="218"/>
    </location>
</feature>
<feature type="active site" evidence="6">
    <location>
        <position position="143"/>
    </location>
</feature>
<dbReference type="PANTHER" id="PTHR10458">
    <property type="entry name" value="PEPTIDE DEFORMYLASE"/>
    <property type="match status" value="1"/>
</dbReference>
<evidence type="ECO:0000256" key="3">
    <source>
        <dbReference type="ARBA" id="ARBA00022801"/>
    </source>
</evidence>
<dbReference type="CDD" id="cd00487">
    <property type="entry name" value="Pep_deformylase"/>
    <property type="match status" value="1"/>
</dbReference>
<comment type="cofactor">
    <cofactor evidence="6">
        <name>Fe(2+)</name>
        <dbReference type="ChEBI" id="CHEBI:29033"/>
    </cofactor>
    <text evidence="6">Binds 1 Fe(2+) ion.</text>
</comment>
<keyword evidence="3 6" id="KW-0378">Hydrolase</keyword>
<dbReference type="RefSeq" id="WP_091694294.1">
    <property type="nucleotide sequence ID" value="NZ_CBDRLN010000001.1"/>
</dbReference>
<keyword evidence="5 6" id="KW-0408">Iron</keyword>
<dbReference type="STRING" id="574650.SAMN04487966_102103"/>
<feature type="binding site" evidence="6">
    <location>
        <position position="142"/>
    </location>
    <ligand>
        <name>Fe cation</name>
        <dbReference type="ChEBI" id="CHEBI:24875"/>
    </ligand>
</feature>
<comment type="similarity">
    <text evidence="1 6">Belongs to the polypeptide deformylase family.</text>
</comment>
<dbReference type="Proteomes" id="UP000198881">
    <property type="component" value="Unassembled WGS sequence"/>
</dbReference>
<proteinExistence type="inferred from homology"/>
<dbReference type="SUPFAM" id="SSF56420">
    <property type="entry name" value="Peptide deformylase"/>
    <property type="match status" value="1"/>
</dbReference>
<reference evidence="8 9" key="1">
    <citation type="submission" date="2016-10" db="EMBL/GenBank/DDBJ databases">
        <authorList>
            <person name="de Groot N.N."/>
        </authorList>
    </citation>
    <scope>NUCLEOTIDE SEQUENCE [LARGE SCALE GENOMIC DNA]</scope>
    <source>
        <strain evidence="8 9">CGMCC 1.7054</strain>
    </source>
</reference>
<gene>
    <name evidence="6" type="primary">def</name>
    <name evidence="8" type="ORF">SAMN04487966_102103</name>
</gene>
<dbReference type="Gene3D" id="3.90.45.10">
    <property type="entry name" value="Peptide deformylase"/>
    <property type="match status" value="1"/>
</dbReference>
<dbReference type="HAMAP" id="MF_00163">
    <property type="entry name" value="Pep_deformylase"/>
    <property type="match status" value="1"/>
</dbReference>
<dbReference type="EMBL" id="FPCG01000002">
    <property type="protein sequence ID" value="SFV20950.1"/>
    <property type="molecule type" value="Genomic_DNA"/>
</dbReference>
<keyword evidence="4 6" id="KW-0648">Protein biosynthesis</keyword>
<evidence type="ECO:0000313" key="9">
    <source>
        <dbReference type="Proteomes" id="UP000198881"/>
    </source>
</evidence>
<evidence type="ECO:0000256" key="2">
    <source>
        <dbReference type="ARBA" id="ARBA00022723"/>
    </source>
</evidence>
<name>A0A1I7MGG2_9MICC</name>
<dbReference type="EC" id="3.5.1.88" evidence="6"/>
<dbReference type="Pfam" id="PF01327">
    <property type="entry name" value="Pep_deformylase"/>
    <property type="match status" value="1"/>
</dbReference>
<dbReference type="PRINTS" id="PR01576">
    <property type="entry name" value="PDEFORMYLASE"/>
</dbReference>
<dbReference type="GO" id="GO:0042586">
    <property type="term" value="F:peptide deformylase activity"/>
    <property type="evidence" value="ECO:0007669"/>
    <property type="project" value="UniProtKB-UniRule"/>
</dbReference>
<dbReference type="NCBIfam" id="NF001159">
    <property type="entry name" value="PRK00150.1-3"/>
    <property type="match status" value="1"/>
</dbReference>
<accession>A0A1I7MGG2</accession>
<dbReference type="InterPro" id="IPR036821">
    <property type="entry name" value="Peptide_deformylase_sf"/>
</dbReference>
<evidence type="ECO:0000256" key="5">
    <source>
        <dbReference type="ARBA" id="ARBA00023004"/>
    </source>
</evidence>
<dbReference type="AlphaFoldDB" id="A0A1I7MGG2"/>
<dbReference type="InterPro" id="IPR023635">
    <property type="entry name" value="Peptide_deformylase"/>
</dbReference>
<dbReference type="NCBIfam" id="TIGR00079">
    <property type="entry name" value="pept_deformyl"/>
    <property type="match status" value="1"/>
</dbReference>
<feature type="binding site" evidence="6">
    <location>
        <position position="146"/>
    </location>
    <ligand>
        <name>Fe cation</name>
        <dbReference type="ChEBI" id="CHEBI:24875"/>
    </ligand>
</feature>
<protein>
    <recommendedName>
        <fullName evidence="6">Peptide deformylase</fullName>
        <shortName evidence="6">PDF</shortName>
        <ecNumber evidence="6">3.5.1.88</ecNumber>
    </recommendedName>
    <alternativeName>
        <fullName evidence="6">Polypeptide deformylase</fullName>
    </alternativeName>
</protein>
<evidence type="ECO:0000256" key="1">
    <source>
        <dbReference type="ARBA" id="ARBA00010759"/>
    </source>
</evidence>